<dbReference type="InterPro" id="IPR003775">
    <property type="entry name" value="Flagellar_assembly_factor_FliW"/>
</dbReference>
<dbReference type="Proteomes" id="UP000321400">
    <property type="component" value="Unassembled WGS sequence"/>
</dbReference>
<evidence type="ECO:0000256" key="1">
    <source>
        <dbReference type="ARBA" id="ARBA00022490"/>
    </source>
</evidence>
<evidence type="ECO:0000256" key="2">
    <source>
        <dbReference type="ARBA" id="ARBA00022795"/>
    </source>
</evidence>
<dbReference type="GO" id="GO:0006417">
    <property type="term" value="P:regulation of translation"/>
    <property type="evidence" value="ECO:0007669"/>
    <property type="project" value="UniProtKB-KW"/>
</dbReference>
<accession>A0A511X2B6</accession>
<keyword evidence="2 4" id="KW-1005">Bacterial flagellum biogenesis</keyword>
<protein>
    <recommendedName>
        <fullName evidence="4">Flagellar assembly factor FliW</fullName>
    </recommendedName>
</protein>
<comment type="function">
    <text evidence="4">Acts as an anti-CsrA protein, binds CsrA and prevents it from repressing translation of its target genes, one of which is flagellin. Binds to flagellin and participates in the assembly of the flagellum.</text>
</comment>
<organism evidence="5 6">
    <name type="scientific">Halolactibacillus alkaliphilus</name>
    <dbReference type="NCBI Taxonomy" id="442899"/>
    <lineage>
        <taxon>Bacteria</taxon>
        <taxon>Bacillati</taxon>
        <taxon>Bacillota</taxon>
        <taxon>Bacilli</taxon>
        <taxon>Bacillales</taxon>
        <taxon>Bacillaceae</taxon>
        <taxon>Halolactibacillus</taxon>
    </lineage>
</organism>
<dbReference type="HAMAP" id="MF_01185">
    <property type="entry name" value="FliW"/>
    <property type="match status" value="1"/>
</dbReference>
<comment type="subcellular location">
    <subcellularLocation>
        <location evidence="4">Cytoplasm</location>
    </subcellularLocation>
</comment>
<dbReference type="PANTHER" id="PTHR39190">
    <property type="entry name" value="FLAGELLAR ASSEMBLY FACTOR FLIW"/>
    <property type="match status" value="1"/>
</dbReference>
<keyword evidence="5" id="KW-0282">Flagellum</keyword>
<gene>
    <name evidence="4 5" type="primary">fliW</name>
    <name evidence="5" type="ORF">HAL01_15610</name>
</gene>
<dbReference type="Gene3D" id="2.30.290.10">
    <property type="entry name" value="BH3618-like"/>
    <property type="match status" value="1"/>
</dbReference>
<keyword evidence="5" id="KW-0969">Cilium</keyword>
<evidence type="ECO:0000256" key="4">
    <source>
        <dbReference type="HAMAP-Rule" id="MF_01185"/>
    </source>
</evidence>
<proteinExistence type="inferred from homology"/>
<keyword evidence="5" id="KW-0966">Cell projection</keyword>
<dbReference type="InterPro" id="IPR024046">
    <property type="entry name" value="Flagellar_assmbl_FliW_dom_sf"/>
</dbReference>
<keyword evidence="3 4" id="KW-0810">Translation regulation</keyword>
<name>A0A511X2B6_9BACI</name>
<dbReference type="NCBIfam" id="NF009793">
    <property type="entry name" value="PRK13285.1-1"/>
    <property type="match status" value="1"/>
</dbReference>
<reference evidence="5 6" key="1">
    <citation type="submission" date="2019-07" db="EMBL/GenBank/DDBJ databases">
        <title>Whole genome shotgun sequence of Halolactibacillus alkaliphilus NBRC 103919.</title>
        <authorList>
            <person name="Hosoyama A."/>
            <person name="Uohara A."/>
            <person name="Ohji S."/>
            <person name="Ichikawa N."/>
        </authorList>
    </citation>
    <scope>NUCLEOTIDE SEQUENCE [LARGE SCALE GENOMIC DNA]</scope>
    <source>
        <strain evidence="5 6">NBRC 103919</strain>
    </source>
</reference>
<evidence type="ECO:0000313" key="5">
    <source>
        <dbReference type="EMBL" id="GEN57097.1"/>
    </source>
</evidence>
<dbReference type="OrthoDB" id="9801235at2"/>
<dbReference type="RefSeq" id="WP_089802123.1">
    <property type="nucleotide sequence ID" value="NZ_BJYE01000018.1"/>
</dbReference>
<dbReference type="GO" id="GO:0005737">
    <property type="term" value="C:cytoplasm"/>
    <property type="evidence" value="ECO:0007669"/>
    <property type="project" value="UniProtKB-SubCell"/>
</dbReference>
<dbReference type="AlphaFoldDB" id="A0A511X2B6"/>
<dbReference type="Pfam" id="PF02623">
    <property type="entry name" value="FliW"/>
    <property type="match status" value="1"/>
</dbReference>
<comment type="subunit">
    <text evidence="4">Interacts with translational regulator CsrA and flagellin(s).</text>
</comment>
<dbReference type="SUPFAM" id="SSF141457">
    <property type="entry name" value="BH3618-like"/>
    <property type="match status" value="1"/>
</dbReference>
<comment type="caution">
    <text evidence="5">The sequence shown here is derived from an EMBL/GenBank/DDBJ whole genome shotgun (WGS) entry which is preliminary data.</text>
</comment>
<sequence>MKINTSYFGEVEIDSKEVISFEQGLPGFLDEKEFVLLSFDEPLAFQVLQSINTEALAFIVVFPFDFKKEYRVDLNDQILEQLSIKSEEEVLILSIVTLKDHLTNSTANLQAPIVVNRHSRLGKQYIMHQSNYSTKEKIFNSSNVKGEK</sequence>
<evidence type="ECO:0000256" key="3">
    <source>
        <dbReference type="ARBA" id="ARBA00022845"/>
    </source>
</evidence>
<comment type="similarity">
    <text evidence="4">Belongs to the FliW family.</text>
</comment>
<dbReference type="PANTHER" id="PTHR39190:SF1">
    <property type="entry name" value="FLAGELLAR ASSEMBLY FACTOR FLIW"/>
    <property type="match status" value="1"/>
</dbReference>
<dbReference type="STRING" id="442899.SAMN05720591_11820"/>
<evidence type="ECO:0000313" key="6">
    <source>
        <dbReference type="Proteomes" id="UP000321400"/>
    </source>
</evidence>
<keyword evidence="4" id="KW-0143">Chaperone</keyword>
<keyword evidence="6" id="KW-1185">Reference proteome</keyword>
<dbReference type="GO" id="GO:0044780">
    <property type="term" value="P:bacterial-type flagellum assembly"/>
    <property type="evidence" value="ECO:0007669"/>
    <property type="project" value="UniProtKB-UniRule"/>
</dbReference>
<dbReference type="EMBL" id="BJYE01000018">
    <property type="protein sequence ID" value="GEN57097.1"/>
    <property type="molecule type" value="Genomic_DNA"/>
</dbReference>
<keyword evidence="1 4" id="KW-0963">Cytoplasm</keyword>